<keyword evidence="1" id="KW-0472">Membrane</keyword>
<proteinExistence type="predicted"/>
<gene>
    <name evidence="2" type="ORF">HS088_TW16G00343</name>
</gene>
<accession>A0A7J7CIL5</accession>
<feature type="transmembrane region" description="Helical" evidence="1">
    <location>
        <begin position="6"/>
        <end position="32"/>
    </location>
</feature>
<keyword evidence="1" id="KW-1133">Transmembrane helix</keyword>
<dbReference type="Proteomes" id="UP000593562">
    <property type="component" value="Unassembled WGS sequence"/>
</dbReference>
<dbReference type="InParanoid" id="A0A7J7CIL5"/>
<feature type="transmembrane region" description="Helical" evidence="1">
    <location>
        <begin position="92"/>
        <end position="111"/>
    </location>
</feature>
<sequence>MDLDFRGIRIYCIIGFVLIFTLSLCALLLLTLRFDWVGFLMLHGKKKSVILHSPIEAHWECRSNWLGGNGERMESKEHQAWNERIHTLRSNFELFGMLAFITMVVISFSQIPSPSVSTAESDSSYCC</sequence>
<name>A0A7J7CIL5_TRIWF</name>
<reference evidence="2 3" key="1">
    <citation type="journal article" date="2020" name="Nat. Commun.">
        <title>Genome of Tripterygium wilfordii and identification of cytochrome P450 involved in triptolide biosynthesis.</title>
        <authorList>
            <person name="Tu L."/>
            <person name="Su P."/>
            <person name="Zhang Z."/>
            <person name="Gao L."/>
            <person name="Wang J."/>
            <person name="Hu T."/>
            <person name="Zhou J."/>
            <person name="Zhang Y."/>
            <person name="Zhao Y."/>
            <person name="Liu Y."/>
            <person name="Song Y."/>
            <person name="Tong Y."/>
            <person name="Lu Y."/>
            <person name="Yang J."/>
            <person name="Xu C."/>
            <person name="Jia M."/>
            <person name="Peters R.J."/>
            <person name="Huang L."/>
            <person name="Gao W."/>
        </authorList>
    </citation>
    <scope>NUCLEOTIDE SEQUENCE [LARGE SCALE GENOMIC DNA]</scope>
    <source>
        <strain evidence="3">cv. XIE 37</strain>
        <tissue evidence="2">Leaf</tissue>
    </source>
</reference>
<evidence type="ECO:0000256" key="1">
    <source>
        <dbReference type="SAM" id="Phobius"/>
    </source>
</evidence>
<comment type="caution">
    <text evidence="2">The sequence shown here is derived from an EMBL/GenBank/DDBJ whole genome shotgun (WGS) entry which is preliminary data.</text>
</comment>
<evidence type="ECO:0000313" key="2">
    <source>
        <dbReference type="EMBL" id="KAF5733902.1"/>
    </source>
</evidence>
<keyword evidence="1" id="KW-0812">Transmembrane</keyword>
<dbReference type="AlphaFoldDB" id="A0A7J7CIL5"/>
<dbReference type="EMBL" id="JAAARO010000016">
    <property type="protein sequence ID" value="KAF5733902.1"/>
    <property type="molecule type" value="Genomic_DNA"/>
</dbReference>
<protein>
    <submittedName>
        <fullName evidence="2">Uncharacterized protein</fullName>
    </submittedName>
</protein>
<evidence type="ECO:0000313" key="3">
    <source>
        <dbReference type="Proteomes" id="UP000593562"/>
    </source>
</evidence>
<keyword evidence="3" id="KW-1185">Reference proteome</keyword>
<organism evidence="2 3">
    <name type="scientific">Tripterygium wilfordii</name>
    <name type="common">Thunder God vine</name>
    <dbReference type="NCBI Taxonomy" id="458696"/>
    <lineage>
        <taxon>Eukaryota</taxon>
        <taxon>Viridiplantae</taxon>
        <taxon>Streptophyta</taxon>
        <taxon>Embryophyta</taxon>
        <taxon>Tracheophyta</taxon>
        <taxon>Spermatophyta</taxon>
        <taxon>Magnoliopsida</taxon>
        <taxon>eudicotyledons</taxon>
        <taxon>Gunneridae</taxon>
        <taxon>Pentapetalae</taxon>
        <taxon>rosids</taxon>
        <taxon>fabids</taxon>
        <taxon>Celastrales</taxon>
        <taxon>Celastraceae</taxon>
        <taxon>Tripterygium</taxon>
    </lineage>
</organism>